<evidence type="ECO:0000256" key="8">
    <source>
        <dbReference type="ARBA" id="ARBA00022833"/>
    </source>
</evidence>
<evidence type="ECO:0000313" key="14">
    <source>
        <dbReference type="EnsemblMetazoa" id="GPPI014101-PA"/>
    </source>
</evidence>
<protein>
    <recommendedName>
        <fullName evidence="16">Aminopeptidase</fullName>
    </recommendedName>
</protein>
<evidence type="ECO:0000256" key="6">
    <source>
        <dbReference type="ARBA" id="ARBA00022723"/>
    </source>
</evidence>
<keyword evidence="15" id="KW-1185">Reference proteome</keyword>
<dbReference type="GO" id="GO:0098552">
    <property type="term" value="C:side of membrane"/>
    <property type="evidence" value="ECO:0007669"/>
    <property type="project" value="UniProtKB-KW"/>
</dbReference>
<evidence type="ECO:0000256" key="10">
    <source>
        <dbReference type="ARBA" id="ARBA00023288"/>
    </source>
</evidence>
<evidence type="ECO:0000256" key="9">
    <source>
        <dbReference type="ARBA" id="ARBA00023049"/>
    </source>
</evidence>
<dbReference type="PRINTS" id="PR00756">
    <property type="entry name" value="ALADIPTASE"/>
</dbReference>
<dbReference type="Gene3D" id="1.10.390.10">
    <property type="entry name" value="Neutral Protease Domain 2"/>
    <property type="match status" value="1"/>
</dbReference>
<dbReference type="InterPro" id="IPR024571">
    <property type="entry name" value="ERAP1-like_C_dom"/>
</dbReference>
<dbReference type="PANTHER" id="PTHR11533">
    <property type="entry name" value="PROTEASE M1 ZINC METALLOPROTEASE"/>
    <property type="match status" value="1"/>
</dbReference>
<evidence type="ECO:0000256" key="4">
    <source>
        <dbReference type="ARBA" id="ARBA00022622"/>
    </source>
</evidence>
<dbReference type="Gene3D" id="2.60.40.1730">
    <property type="entry name" value="tricorn interacting facor f3 domain"/>
    <property type="match status" value="1"/>
</dbReference>
<evidence type="ECO:0000256" key="7">
    <source>
        <dbReference type="ARBA" id="ARBA00022801"/>
    </source>
</evidence>
<dbReference type="Pfam" id="PF17900">
    <property type="entry name" value="Peptidase_M1_N"/>
    <property type="match status" value="1"/>
</dbReference>
<name>A0A1B0AZS0_9MUSC</name>
<dbReference type="GO" id="GO:0006508">
    <property type="term" value="P:proteolysis"/>
    <property type="evidence" value="ECO:0007669"/>
    <property type="project" value="UniProtKB-KW"/>
</dbReference>
<dbReference type="Pfam" id="PF11838">
    <property type="entry name" value="ERAP1_C"/>
    <property type="match status" value="1"/>
</dbReference>
<dbReference type="SUPFAM" id="SSF63737">
    <property type="entry name" value="Leukotriene A4 hydrolase N-terminal domain"/>
    <property type="match status" value="1"/>
</dbReference>
<dbReference type="GO" id="GO:0005886">
    <property type="term" value="C:plasma membrane"/>
    <property type="evidence" value="ECO:0007669"/>
    <property type="project" value="UniProtKB-SubCell"/>
</dbReference>
<sequence length="936" mass="109078">MFCSEIYFIALQIILLYTVALKAVNKRSVDLSASHALISDVRLSTEVVPTGYEIHLHPIMEKDSFTGTIKINISWTQAIKKISLHAHYDLNLNERTLTLLKLNKDSVEEAIPILRGDRMLRKTIYIIYLKSTVQECSQCILKIDFDGNIWQSTEGLFKGSYTDGINNEEKKHYLATSMNPNNARRLFPCFDEPGFKVPFTVSIARPKTYTTLFNTPLVRTESLNSSSESSYVIDYFETTPPMSTFTFGFVISQLNKFKPEQEKLTDMELQLEISLWVRHEVLAEIKEIYAKLNEIYPLLIDYFNMSLPLKKIDVLAIPELGSLRPADCWGLLMFKERDLLNKPSYYFLTHELAYQWLGSWITPDWWNVSHINSALVGFLSTTVTLKLDNDQEYKAKYPMTLLYSLYYEFSKRYPHSRITGLKQQMASQKTEMILRMLNYTLSESTFQAAIRKFVATYQYKAYVSNDLWGTITNQAILDGMLTSEYSVAEIATSWIAKDRLPMITVDTVSDKNNVKISQKLYLRERPHDVPEQHLMLWWIPIVMISQDNLNFSLTKPKIWMKEVREILVPNSWTENKFIIVNPQEIGPFPVNYDRKNWNLLLSFLLNDEGRSRIPTYTRAKLLHDAWNLAYAGDLNFATALNITLFMKYERNPIVWRPFFIMIDHIGRHIQMSDVHKKFDMYVQAILTPLYEELRNFDSNTWQSELKSLAHRSLSHAGYKPFVEEARQNYKLWIESANPDMDIILPNNYICIVFKWGTIEEWEFGLERVITFPKNRTRSERTYLLKTLAGCPVQPYKIIRLLNVTILEGNGNFTDNDILLIFNMLSGGSVGYETLYNFLYDNWSEVRRKFENKTNLWDSLITEATGSFKTSKGYEQVKTLYNQHKGEFGSATHIIESSLKNIKEEVKWSDENLPVIDVWLDNFLSNNNRTTEENFMA</sequence>
<comment type="subcellular location">
    <subcellularLocation>
        <location evidence="2">Cell membrane</location>
        <topology evidence="2">Lipid-anchor</topology>
        <topology evidence="2">GPI-anchor</topology>
    </subcellularLocation>
</comment>
<keyword evidence="4" id="KW-0325">Glycoprotein</keyword>
<organism evidence="14 15">
    <name type="scientific">Glossina palpalis gambiensis</name>
    <dbReference type="NCBI Taxonomy" id="67801"/>
    <lineage>
        <taxon>Eukaryota</taxon>
        <taxon>Metazoa</taxon>
        <taxon>Ecdysozoa</taxon>
        <taxon>Arthropoda</taxon>
        <taxon>Hexapoda</taxon>
        <taxon>Insecta</taxon>
        <taxon>Pterygota</taxon>
        <taxon>Neoptera</taxon>
        <taxon>Endopterygota</taxon>
        <taxon>Diptera</taxon>
        <taxon>Brachycera</taxon>
        <taxon>Muscomorpha</taxon>
        <taxon>Hippoboscoidea</taxon>
        <taxon>Glossinidae</taxon>
        <taxon>Glossina</taxon>
    </lineage>
</organism>
<dbReference type="Proteomes" id="UP000092460">
    <property type="component" value="Unassembled WGS sequence"/>
</dbReference>
<dbReference type="Gene3D" id="1.25.50.20">
    <property type="match status" value="1"/>
</dbReference>
<keyword evidence="5" id="KW-0645">Protease</keyword>
<dbReference type="InterPro" id="IPR050344">
    <property type="entry name" value="Peptidase_M1_aminopeptidases"/>
</dbReference>
<dbReference type="GO" id="GO:0008270">
    <property type="term" value="F:zinc ion binding"/>
    <property type="evidence" value="ECO:0007669"/>
    <property type="project" value="InterPro"/>
</dbReference>
<reference evidence="14" key="2">
    <citation type="submission" date="2020-05" db="UniProtKB">
        <authorList>
            <consortium name="EnsemblMetazoa"/>
        </authorList>
    </citation>
    <scope>IDENTIFICATION</scope>
    <source>
        <strain evidence="14">IAEA</strain>
    </source>
</reference>
<dbReference type="FunFam" id="1.25.50.20:FF:000005">
    <property type="entry name" value="Aminopeptidase N-like protein"/>
    <property type="match status" value="1"/>
</dbReference>
<evidence type="ECO:0000259" key="12">
    <source>
        <dbReference type="Pfam" id="PF11838"/>
    </source>
</evidence>
<keyword evidence="4" id="KW-0472">Membrane</keyword>
<evidence type="ECO:0000256" key="2">
    <source>
        <dbReference type="ARBA" id="ARBA00004609"/>
    </source>
</evidence>
<feature type="domain" description="Peptidase M1 membrane alanine aminopeptidase" evidence="11">
    <location>
        <begin position="297"/>
        <end position="494"/>
    </location>
</feature>
<dbReference type="InterPro" id="IPR001930">
    <property type="entry name" value="Peptidase_M1"/>
</dbReference>
<comment type="cofactor">
    <cofactor evidence="1">
        <name>Zn(2+)</name>
        <dbReference type="ChEBI" id="CHEBI:29105"/>
    </cofactor>
</comment>
<evidence type="ECO:0000313" key="15">
    <source>
        <dbReference type="Proteomes" id="UP000092460"/>
    </source>
</evidence>
<dbReference type="AlphaFoldDB" id="A0A1B0AZS0"/>
<reference evidence="15" key="1">
    <citation type="submission" date="2015-01" db="EMBL/GenBank/DDBJ databases">
        <authorList>
            <person name="Aksoy S."/>
            <person name="Warren W."/>
            <person name="Wilson R.K."/>
        </authorList>
    </citation>
    <scope>NUCLEOTIDE SEQUENCE [LARGE SCALE GENOMIC DNA]</scope>
    <source>
        <strain evidence="15">IAEA</strain>
    </source>
</reference>
<evidence type="ECO:0000259" key="13">
    <source>
        <dbReference type="Pfam" id="PF17900"/>
    </source>
</evidence>
<keyword evidence="6" id="KW-0479">Metal-binding</keyword>
<comment type="similarity">
    <text evidence="3">Belongs to the peptidase M1 family.</text>
</comment>
<dbReference type="EnsemblMetazoa" id="GPPI014101-RA">
    <property type="protein sequence ID" value="GPPI014101-PA"/>
    <property type="gene ID" value="GPPI014101"/>
</dbReference>
<dbReference type="InterPro" id="IPR014782">
    <property type="entry name" value="Peptidase_M1_dom"/>
</dbReference>
<dbReference type="Pfam" id="PF01433">
    <property type="entry name" value="Peptidase_M1"/>
    <property type="match status" value="1"/>
</dbReference>
<feature type="domain" description="ERAP1-like C-terminal" evidence="12">
    <location>
        <begin position="577"/>
        <end position="902"/>
    </location>
</feature>
<dbReference type="InterPro" id="IPR045357">
    <property type="entry name" value="Aminopeptidase_N-like_N"/>
</dbReference>
<keyword evidence="4" id="KW-0336">GPI-anchor</keyword>
<evidence type="ECO:0000256" key="1">
    <source>
        <dbReference type="ARBA" id="ARBA00001947"/>
    </source>
</evidence>
<dbReference type="InterPro" id="IPR027268">
    <property type="entry name" value="Peptidase_M4/M1_CTD_sf"/>
</dbReference>
<evidence type="ECO:0000256" key="5">
    <source>
        <dbReference type="ARBA" id="ARBA00022670"/>
    </source>
</evidence>
<dbReference type="Gene3D" id="2.60.40.1910">
    <property type="match status" value="1"/>
</dbReference>
<dbReference type="STRING" id="67801.A0A1B0AZS0"/>
<dbReference type="GO" id="GO:0005737">
    <property type="term" value="C:cytoplasm"/>
    <property type="evidence" value="ECO:0007669"/>
    <property type="project" value="TreeGrafter"/>
</dbReference>
<evidence type="ECO:0008006" key="16">
    <source>
        <dbReference type="Google" id="ProtNLM"/>
    </source>
</evidence>
<keyword evidence="7" id="KW-0378">Hydrolase</keyword>
<dbReference type="VEuPathDB" id="VectorBase:GPPI014101"/>
<evidence type="ECO:0000259" key="11">
    <source>
        <dbReference type="Pfam" id="PF01433"/>
    </source>
</evidence>
<evidence type="ECO:0000256" key="3">
    <source>
        <dbReference type="ARBA" id="ARBA00010136"/>
    </source>
</evidence>
<accession>A0A1B0AZS0</accession>
<dbReference type="InterPro" id="IPR042097">
    <property type="entry name" value="Aminopeptidase_N-like_N_sf"/>
</dbReference>
<dbReference type="SUPFAM" id="SSF55486">
    <property type="entry name" value="Metalloproteases ('zincins'), catalytic domain"/>
    <property type="match status" value="1"/>
</dbReference>
<dbReference type="GO" id="GO:0005615">
    <property type="term" value="C:extracellular space"/>
    <property type="evidence" value="ECO:0007669"/>
    <property type="project" value="TreeGrafter"/>
</dbReference>
<dbReference type="PANTHER" id="PTHR11533:SF18">
    <property type="entry name" value="FI02158P"/>
    <property type="match status" value="1"/>
</dbReference>
<dbReference type="EMBL" id="JXJN01006448">
    <property type="status" value="NOT_ANNOTATED_CDS"/>
    <property type="molecule type" value="Genomic_DNA"/>
</dbReference>
<keyword evidence="8" id="KW-0862">Zinc</keyword>
<feature type="domain" description="Aminopeptidase N-like N-terminal" evidence="13">
    <location>
        <begin position="48"/>
        <end position="245"/>
    </location>
</feature>
<keyword evidence="9" id="KW-0482">Metalloprotease</keyword>
<keyword evidence="10" id="KW-0449">Lipoprotein</keyword>
<proteinExistence type="inferred from homology"/>
<dbReference type="GO" id="GO:0008237">
    <property type="term" value="F:metallopeptidase activity"/>
    <property type="evidence" value="ECO:0007669"/>
    <property type="project" value="UniProtKB-KW"/>
</dbReference>